<protein>
    <submittedName>
        <fullName evidence="1">Uncharacterized protein</fullName>
    </submittedName>
</protein>
<dbReference type="AlphaFoldDB" id="A0A0L8GMC2"/>
<reference evidence="1" key="1">
    <citation type="submission" date="2015-07" db="EMBL/GenBank/DDBJ databases">
        <title>MeaNS - Measles Nucleotide Surveillance Program.</title>
        <authorList>
            <person name="Tran T."/>
            <person name="Druce J."/>
        </authorList>
    </citation>
    <scope>NUCLEOTIDE SEQUENCE</scope>
    <source>
        <strain evidence="1">UCB-OBI-ISO-001</strain>
        <tissue evidence="1">Gonad</tissue>
    </source>
</reference>
<sequence length="58" mass="6945">MCGHEKRNLKTICAKRKQKAKNGLYNQDTIRGCKNLFEINIVLVLLKKKHFERIRKYL</sequence>
<accession>A0A0L8GMC2</accession>
<name>A0A0L8GMC2_OCTBM</name>
<organism evidence="1">
    <name type="scientific">Octopus bimaculoides</name>
    <name type="common">California two-spotted octopus</name>
    <dbReference type="NCBI Taxonomy" id="37653"/>
    <lineage>
        <taxon>Eukaryota</taxon>
        <taxon>Metazoa</taxon>
        <taxon>Spiralia</taxon>
        <taxon>Lophotrochozoa</taxon>
        <taxon>Mollusca</taxon>
        <taxon>Cephalopoda</taxon>
        <taxon>Coleoidea</taxon>
        <taxon>Octopodiformes</taxon>
        <taxon>Octopoda</taxon>
        <taxon>Incirrata</taxon>
        <taxon>Octopodidae</taxon>
        <taxon>Octopus</taxon>
    </lineage>
</organism>
<gene>
    <name evidence="1" type="ORF">OCBIM_22031387mg</name>
</gene>
<dbReference type="EMBL" id="KQ421226">
    <property type="protein sequence ID" value="KOF78014.1"/>
    <property type="molecule type" value="Genomic_DNA"/>
</dbReference>
<proteinExistence type="predicted"/>
<evidence type="ECO:0000313" key="1">
    <source>
        <dbReference type="EMBL" id="KOF78014.1"/>
    </source>
</evidence>